<dbReference type="Proteomes" id="UP000037460">
    <property type="component" value="Unassembled WGS sequence"/>
</dbReference>
<evidence type="ECO:0000313" key="2">
    <source>
        <dbReference type="EMBL" id="KOO25521.1"/>
    </source>
</evidence>
<feature type="compositionally biased region" description="Low complexity" evidence="1">
    <location>
        <begin position="286"/>
        <end position="296"/>
    </location>
</feature>
<gene>
    <name evidence="2" type="ORF">Ctob_005694</name>
</gene>
<proteinExistence type="predicted"/>
<dbReference type="AlphaFoldDB" id="A0A0M0JG10"/>
<evidence type="ECO:0000256" key="1">
    <source>
        <dbReference type="SAM" id="MobiDB-lite"/>
    </source>
</evidence>
<feature type="compositionally biased region" description="Gly residues" evidence="1">
    <location>
        <begin position="326"/>
        <end position="338"/>
    </location>
</feature>
<comment type="caution">
    <text evidence="2">The sequence shown here is derived from an EMBL/GenBank/DDBJ whole genome shotgun (WGS) entry which is preliminary data.</text>
</comment>
<keyword evidence="3" id="KW-1185">Reference proteome</keyword>
<evidence type="ECO:0000313" key="3">
    <source>
        <dbReference type="Proteomes" id="UP000037460"/>
    </source>
</evidence>
<sequence length="338" mass="37455">MVRELEFGRAHVDGRQRDDVLGHALDRARHGASRGPLRESAHPTDMHVAEGCGAHVTRRFQSKEARVDRALAHLAPAGIHLGGSTLCECEQRHRSGLAQPRTALGRCLRRGGLVGADGLIGVVRGQHRDRVQSKARGRRRDAGDAHEHVHRLAAAQVATLPLVGSEDEARLHAHRGRREEIKAHRDLLCRLAARRRVACDRKQGVLAGRVRAQRDRHGVRGRGRHARECERGGERLAFGSEQLWKEECRGARCGQQRRRVEPRAKRARRRKRRGEDSDHRSGCSGGRHVAAAARTAGRGERRKGRRRRWRRGAASGRGDGGHRDQGGGCLGGFGEEPI</sequence>
<accession>A0A0M0JG10</accession>
<feature type="compositionally biased region" description="Basic residues" evidence="1">
    <location>
        <begin position="300"/>
        <end position="311"/>
    </location>
</feature>
<protein>
    <submittedName>
        <fullName evidence="2">Uncharacterized protein</fullName>
    </submittedName>
</protein>
<feature type="region of interest" description="Disordered" evidence="1">
    <location>
        <begin position="255"/>
        <end position="338"/>
    </location>
</feature>
<name>A0A0M0JG10_9EUKA</name>
<organism evidence="2 3">
    <name type="scientific">Chrysochromulina tobinii</name>
    <dbReference type="NCBI Taxonomy" id="1460289"/>
    <lineage>
        <taxon>Eukaryota</taxon>
        <taxon>Haptista</taxon>
        <taxon>Haptophyta</taxon>
        <taxon>Prymnesiophyceae</taxon>
        <taxon>Prymnesiales</taxon>
        <taxon>Chrysochromulinaceae</taxon>
        <taxon>Chrysochromulina</taxon>
    </lineage>
</organism>
<reference evidence="3" key="1">
    <citation type="journal article" date="2015" name="PLoS Genet.">
        <title>Genome Sequence and Transcriptome Analyses of Chrysochromulina tobin: Metabolic Tools for Enhanced Algal Fitness in the Prominent Order Prymnesiales (Haptophyceae).</title>
        <authorList>
            <person name="Hovde B.T."/>
            <person name="Deodato C.R."/>
            <person name="Hunsperger H.M."/>
            <person name="Ryken S.A."/>
            <person name="Yost W."/>
            <person name="Jha R.K."/>
            <person name="Patterson J."/>
            <person name="Monnat R.J. Jr."/>
            <person name="Barlow S.B."/>
            <person name="Starkenburg S.R."/>
            <person name="Cattolico R.A."/>
        </authorList>
    </citation>
    <scope>NUCLEOTIDE SEQUENCE</scope>
    <source>
        <strain evidence="3">CCMP291</strain>
    </source>
</reference>
<dbReference type="EMBL" id="JWZX01002964">
    <property type="protein sequence ID" value="KOO25521.1"/>
    <property type="molecule type" value="Genomic_DNA"/>
</dbReference>